<protein>
    <submittedName>
        <fullName evidence="1">Uncharacterized protein</fullName>
    </submittedName>
</protein>
<gene>
    <name evidence="1" type="primary">ORF72</name>
</gene>
<organismHost>
    <name type="scientific">Antheraea pernyi</name>
    <name type="common">Chinese oak silk moth</name>
    <name type="synonym">Bombyx pernyi</name>
    <dbReference type="NCBI Taxonomy" id="7119"/>
</organismHost>
<organism evidence="1">
    <name type="scientific">Antheraea pernyi nuclear polyhedrosis virus</name>
    <name type="common">ApNPV</name>
    <dbReference type="NCBI Taxonomy" id="161494"/>
    <lineage>
        <taxon>Viruses</taxon>
        <taxon>Viruses incertae sedis</taxon>
        <taxon>Naldaviricetes</taxon>
        <taxon>Lefavirales</taxon>
        <taxon>Baculoviridae</taxon>
        <taxon>Alphabaculovirus</taxon>
        <taxon>Alphabaculovirus anpernyi</taxon>
    </lineage>
</organism>
<reference evidence="1" key="1">
    <citation type="submission" date="2016-11" db="EMBL/GenBank/DDBJ databases">
        <title>Comparative analyses of deletion mutations and their pathological effects of nucleopolyhedroviruses isolated from saturniid wild silkworms.</title>
        <authorList>
            <person name="Sasaki K."/>
            <person name="Huang Y."/>
            <person name="Shi M."/>
            <person name="Wang X."/>
            <person name="Kajiura Z."/>
            <person name="Kobayashi J."/>
        </authorList>
    </citation>
    <scope>NUCLEOTIDE SEQUENCE</scope>
    <source>
        <strain evidence="1">Liaoning</strain>
    </source>
</reference>
<sequence>MMVICGSWVPCAAFIRPPAQPFASAHHNSCHGQTQARDASFKFNNVQQFSKLVFWV</sequence>
<dbReference type="EMBL" id="LC194889">
    <property type="protein sequence ID" value="BAX08841.1"/>
    <property type="molecule type" value="Genomic_DNA"/>
</dbReference>
<accession>A0A1V1FNQ7</accession>
<name>A0A1V1FNQ7_NPVAP</name>
<proteinExistence type="predicted"/>
<evidence type="ECO:0000313" key="1">
    <source>
        <dbReference type="EMBL" id="BAX08841.1"/>
    </source>
</evidence>